<evidence type="ECO:0000313" key="2">
    <source>
        <dbReference type="Proteomes" id="UP000320811"/>
    </source>
</evidence>
<evidence type="ECO:0008006" key="3">
    <source>
        <dbReference type="Google" id="ProtNLM"/>
    </source>
</evidence>
<protein>
    <recommendedName>
        <fullName evidence="3">VOC domain-containing protein</fullName>
    </recommendedName>
</protein>
<evidence type="ECO:0000313" key="1">
    <source>
        <dbReference type="EMBL" id="TWF45405.1"/>
    </source>
</evidence>
<dbReference type="SUPFAM" id="SSF54593">
    <property type="entry name" value="Glyoxalase/Bleomycin resistance protein/Dihydroxybiphenyl dioxygenase"/>
    <property type="match status" value="1"/>
</dbReference>
<accession>A0A561Q4W4</accession>
<reference evidence="1 2" key="1">
    <citation type="submission" date="2019-06" db="EMBL/GenBank/DDBJ databases">
        <title>Sorghum-associated microbial communities from plants grown in Nebraska, USA.</title>
        <authorList>
            <person name="Schachtman D."/>
        </authorList>
    </citation>
    <scope>NUCLEOTIDE SEQUENCE [LARGE SCALE GENOMIC DNA]</scope>
    <source>
        <strain evidence="1 2">1209</strain>
    </source>
</reference>
<proteinExistence type="predicted"/>
<keyword evidence="2" id="KW-1185">Reference proteome</keyword>
<dbReference type="Gene3D" id="3.10.180.10">
    <property type="entry name" value="2,3-Dihydroxybiphenyl 1,2-Dioxygenase, domain 1"/>
    <property type="match status" value="1"/>
</dbReference>
<dbReference type="AlphaFoldDB" id="A0A561Q4W4"/>
<comment type="caution">
    <text evidence="1">The sequence shown here is derived from an EMBL/GenBank/DDBJ whole genome shotgun (WGS) entry which is preliminary data.</text>
</comment>
<dbReference type="RefSeq" id="WP_145664215.1">
    <property type="nucleotide sequence ID" value="NZ_VIWO01000001.1"/>
</dbReference>
<sequence length="122" mass="14235">MQFTKLIPTIFYTDMGVGLQLFVDILGFELAYRDDTGDQPFGIIKRDTLVIHLVENREWALKDRPQVRLETDDIEAVYQQVKDRHPEWLHPNANEVRLQPWGALEFALRDTEDVCVIIQQPA</sequence>
<name>A0A561Q4W4_9BACT</name>
<dbReference type="Proteomes" id="UP000320811">
    <property type="component" value="Unassembled WGS sequence"/>
</dbReference>
<dbReference type="EMBL" id="VIWO01000001">
    <property type="protein sequence ID" value="TWF45405.1"/>
    <property type="molecule type" value="Genomic_DNA"/>
</dbReference>
<dbReference type="InterPro" id="IPR029068">
    <property type="entry name" value="Glyas_Bleomycin-R_OHBP_Dase"/>
</dbReference>
<dbReference type="OrthoDB" id="66829at2"/>
<gene>
    <name evidence="1" type="ORF">FHW36_1011335</name>
</gene>
<organism evidence="1 2">
    <name type="scientific">Chitinophaga polysaccharea</name>
    <dbReference type="NCBI Taxonomy" id="1293035"/>
    <lineage>
        <taxon>Bacteria</taxon>
        <taxon>Pseudomonadati</taxon>
        <taxon>Bacteroidota</taxon>
        <taxon>Chitinophagia</taxon>
        <taxon>Chitinophagales</taxon>
        <taxon>Chitinophagaceae</taxon>
        <taxon>Chitinophaga</taxon>
    </lineage>
</organism>